<dbReference type="HOGENOM" id="CLU_039070_4_2_1"/>
<evidence type="ECO:0000256" key="4">
    <source>
        <dbReference type="ARBA" id="ARBA00023002"/>
    </source>
</evidence>
<evidence type="ECO:0000256" key="1">
    <source>
        <dbReference type="ARBA" id="ARBA00001954"/>
    </source>
</evidence>
<dbReference type="InParanoid" id="B0DV18"/>
<gene>
    <name evidence="7" type="ORF">LACBIDRAFT_310759</name>
</gene>
<dbReference type="Gene3D" id="3.60.130.30">
    <property type="match status" value="1"/>
</dbReference>
<accession>B0DV18</accession>
<dbReference type="Proteomes" id="UP000001194">
    <property type="component" value="Unassembled WGS sequence"/>
</dbReference>
<dbReference type="InterPro" id="IPR024779">
    <property type="entry name" value="2OGFeDO_JBP1/TET_oxygenase_dom"/>
</dbReference>
<feature type="domain" description="2OGFeDO JBP1/TET oxygenase" evidence="6">
    <location>
        <begin position="201"/>
        <end position="354"/>
    </location>
</feature>
<organism evidence="8">
    <name type="scientific">Laccaria bicolor (strain S238N-H82 / ATCC MYA-4686)</name>
    <name type="common">Bicoloured deceiver</name>
    <name type="synonym">Laccaria laccata var. bicolor</name>
    <dbReference type="NCBI Taxonomy" id="486041"/>
    <lineage>
        <taxon>Eukaryota</taxon>
        <taxon>Fungi</taxon>
        <taxon>Dikarya</taxon>
        <taxon>Basidiomycota</taxon>
        <taxon>Agaricomycotina</taxon>
        <taxon>Agaricomycetes</taxon>
        <taxon>Agaricomycetidae</taxon>
        <taxon>Agaricales</taxon>
        <taxon>Agaricineae</taxon>
        <taxon>Hydnangiaceae</taxon>
        <taxon>Laccaria</taxon>
    </lineage>
</organism>
<dbReference type="GO" id="GO:0046872">
    <property type="term" value="F:metal ion binding"/>
    <property type="evidence" value="ECO:0007669"/>
    <property type="project" value="UniProtKB-KW"/>
</dbReference>
<dbReference type="KEGG" id="lbc:LACBIDRAFT_310759"/>
<keyword evidence="2" id="KW-0479">Metal-binding</keyword>
<dbReference type="EMBL" id="DS547137">
    <property type="protein sequence ID" value="EDR01640.1"/>
    <property type="molecule type" value="Genomic_DNA"/>
</dbReference>
<sequence length="403" mass="44984">MEAQLTALEAVTDDISTYLAGRLRHKLFDFPNDYPAESLSQGLVTHCERAIAVIAEAWTNPPIVVNWDIDDYIGAIGKQPTGTCILVETAIASKFPPAFPEHIDVVEGNPTRVNDRMGHILAWYLPGIMSEELQAQVRAAAKILHPLLQVPDKSNGTWRSNPRYYRNICFCKYPPGIVNLVPLWYQAGHGHDGSPLQASASLKEDNGAGEQFLRQVIEFQAIIGGIMSVIHPEQHYGGRGALLRCLRPQSSVTLDKDCLQRIMKVWGTAFTGLSVISERETPLHRDGQNADWMYDLLVNLSSHVNPDLRVELPGIGIRFWYGSGTVLSILGKAVRHGVSRTDTDRYCLAFFMRERVSERLGGVPHVVMMSEEVFKKWLSLDEPDRVKAMLRIQGSGFLLPLEC</sequence>
<protein>
    <submittedName>
        <fullName evidence="7">Predicted protein</fullName>
    </submittedName>
</protein>
<keyword evidence="4" id="KW-0560">Oxidoreductase</keyword>
<evidence type="ECO:0000256" key="2">
    <source>
        <dbReference type="ARBA" id="ARBA00022723"/>
    </source>
</evidence>
<comment type="cofactor">
    <cofactor evidence="1">
        <name>Fe(2+)</name>
        <dbReference type="ChEBI" id="CHEBI:29033"/>
    </cofactor>
</comment>
<evidence type="ECO:0000256" key="3">
    <source>
        <dbReference type="ARBA" id="ARBA00022964"/>
    </source>
</evidence>
<name>B0DV18_LACBS</name>
<evidence type="ECO:0000313" key="7">
    <source>
        <dbReference type="EMBL" id="EDR01640.1"/>
    </source>
</evidence>
<dbReference type="GeneID" id="6083370"/>
<dbReference type="RefSeq" id="XP_001887716.1">
    <property type="nucleotide sequence ID" value="XM_001887681.1"/>
</dbReference>
<reference evidence="7 8" key="1">
    <citation type="journal article" date="2008" name="Nature">
        <title>The genome of Laccaria bicolor provides insights into mycorrhizal symbiosis.</title>
        <authorList>
            <person name="Martin F."/>
            <person name="Aerts A."/>
            <person name="Ahren D."/>
            <person name="Brun A."/>
            <person name="Danchin E.G.J."/>
            <person name="Duchaussoy F."/>
            <person name="Gibon J."/>
            <person name="Kohler A."/>
            <person name="Lindquist E."/>
            <person name="Pereda V."/>
            <person name="Salamov A."/>
            <person name="Shapiro H.J."/>
            <person name="Wuyts J."/>
            <person name="Blaudez D."/>
            <person name="Buee M."/>
            <person name="Brokstein P."/>
            <person name="Canbaeck B."/>
            <person name="Cohen D."/>
            <person name="Courty P.E."/>
            <person name="Coutinho P.M."/>
            <person name="Delaruelle C."/>
            <person name="Detter J.C."/>
            <person name="Deveau A."/>
            <person name="DiFazio S."/>
            <person name="Duplessis S."/>
            <person name="Fraissinet-Tachet L."/>
            <person name="Lucic E."/>
            <person name="Frey-Klett P."/>
            <person name="Fourrey C."/>
            <person name="Feussner I."/>
            <person name="Gay G."/>
            <person name="Grimwood J."/>
            <person name="Hoegger P.J."/>
            <person name="Jain P."/>
            <person name="Kilaru S."/>
            <person name="Labbe J."/>
            <person name="Lin Y.C."/>
            <person name="Legue V."/>
            <person name="Le Tacon F."/>
            <person name="Marmeisse R."/>
            <person name="Melayah D."/>
            <person name="Montanini B."/>
            <person name="Muratet M."/>
            <person name="Nehls U."/>
            <person name="Niculita-Hirzel H."/>
            <person name="Oudot-Le Secq M.P."/>
            <person name="Peter M."/>
            <person name="Quesneville H."/>
            <person name="Rajashekar B."/>
            <person name="Reich M."/>
            <person name="Rouhier N."/>
            <person name="Schmutz J."/>
            <person name="Yin T."/>
            <person name="Chalot M."/>
            <person name="Henrissat B."/>
            <person name="Kuees U."/>
            <person name="Lucas S."/>
            <person name="Van de Peer Y."/>
            <person name="Podila G.K."/>
            <person name="Polle A."/>
            <person name="Pukkila P.J."/>
            <person name="Richardson P.M."/>
            <person name="Rouze P."/>
            <person name="Sanders I.R."/>
            <person name="Stajich J.E."/>
            <person name="Tunlid A."/>
            <person name="Tuskan G."/>
            <person name="Grigoriev I.V."/>
        </authorList>
    </citation>
    <scope>NUCLEOTIDE SEQUENCE [LARGE SCALE GENOMIC DNA]</scope>
    <source>
        <strain evidence="8">S238N-H82 / ATCC MYA-4686</strain>
    </source>
</reference>
<dbReference type="STRING" id="486041.B0DV18"/>
<evidence type="ECO:0000256" key="5">
    <source>
        <dbReference type="ARBA" id="ARBA00023004"/>
    </source>
</evidence>
<dbReference type="GO" id="GO:0051213">
    <property type="term" value="F:dioxygenase activity"/>
    <property type="evidence" value="ECO:0007669"/>
    <property type="project" value="UniProtKB-KW"/>
</dbReference>
<dbReference type="OrthoDB" id="3200752at2759"/>
<keyword evidence="8" id="KW-1185">Reference proteome</keyword>
<dbReference type="Pfam" id="PF12851">
    <property type="entry name" value="Tet_JBP"/>
    <property type="match status" value="1"/>
</dbReference>
<keyword evidence="3" id="KW-0223">Dioxygenase</keyword>
<evidence type="ECO:0000259" key="6">
    <source>
        <dbReference type="Pfam" id="PF12851"/>
    </source>
</evidence>
<evidence type="ECO:0000313" key="8">
    <source>
        <dbReference type="Proteomes" id="UP000001194"/>
    </source>
</evidence>
<proteinExistence type="predicted"/>
<dbReference type="AlphaFoldDB" id="B0DV18"/>
<keyword evidence="5" id="KW-0408">Iron</keyword>